<dbReference type="Pfam" id="PF07240">
    <property type="entry name" value="Turandot"/>
    <property type="match status" value="1"/>
</dbReference>
<reference evidence="8 9" key="2">
    <citation type="journal article" date="2007" name="PLoS Biol.">
        <title>Principles of genome evolution in the Drosophila melanogaster species group.</title>
        <authorList>
            <person name="Ranz J.M."/>
            <person name="Maurin D."/>
            <person name="Chan Y.S."/>
            <person name="von Grotthuss M."/>
            <person name="Hillier L.W."/>
            <person name="Roote J."/>
            <person name="Ashburner M."/>
            <person name="Bergman C.M."/>
        </authorList>
    </citation>
    <scope>NUCLEOTIDE SEQUENCE [LARGE SCALE GENOMIC DNA]</scope>
    <source>
        <strain evidence="9">Tai18E2 / Tucson 14021-0261.01</strain>
    </source>
</reference>
<evidence type="ECO:0000256" key="2">
    <source>
        <dbReference type="ARBA" id="ARBA00010249"/>
    </source>
</evidence>
<dbReference type="KEGG" id="dya:Dyak_GE18068"/>
<keyword evidence="9" id="KW-1185">Reference proteome</keyword>
<comment type="subcellular location">
    <subcellularLocation>
        <location evidence="1">Secreted</location>
    </subcellularLocation>
</comment>
<evidence type="ECO:0000313" key="9">
    <source>
        <dbReference type="Proteomes" id="UP000002282"/>
    </source>
</evidence>
<organism evidence="8 9">
    <name type="scientific">Drosophila yakuba</name>
    <name type="common">Fruit fly</name>
    <dbReference type="NCBI Taxonomy" id="7245"/>
    <lineage>
        <taxon>Eukaryota</taxon>
        <taxon>Metazoa</taxon>
        <taxon>Ecdysozoa</taxon>
        <taxon>Arthropoda</taxon>
        <taxon>Hexapoda</taxon>
        <taxon>Insecta</taxon>
        <taxon>Pterygota</taxon>
        <taxon>Neoptera</taxon>
        <taxon>Endopterygota</taxon>
        <taxon>Diptera</taxon>
        <taxon>Brachycera</taxon>
        <taxon>Muscomorpha</taxon>
        <taxon>Ephydroidea</taxon>
        <taxon>Drosophilidae</taxon>
        <taxon>Drosophila</taxon>
        <taxon>Sophophora</taxon>
    </lineage>
</organism>
<dbReference type="GO" id="GO:0009617">
    <property type="term" value="P:response to bacterium"/>
    <property type="evidence" value="ECO:0007669"/>
    <property type="project" value="EnsemblMetazoa"/>
</dbReference>
<evidence type="ECO:0000256" key="6">
    <source>
        <dbReference type="ARBA" id="ARBA00022859"/>
    </source>
</evidence>
<feature type="non-terminal residue" evidence="8">
    <location>
        <position position="109"/>
    </location>
</feature>
<dbReference type="GO" id="GO:0034605">
    <property type="term" value="P:cellular response to heat"/>
    <property type="evidence" value="ECO:0007669"/>
    <property type="project" value="EnsemblMetazoa"/>
</dbReference>
<keyword evidence="5 7" id="KW-0732">Signal</keyword>
<feature type="chain" id="PRO_5006459095" evidence="7">
    <location>
        <begin position="22"/>
        <end position="109"/>
    </location>
</feature>
<dbReference type="GO" id="GO:0005615">
    <property type="term" value="C:extracellular space"/>
    <property type="evidence" value="ECO:0007669"/>
    <property type="project" value="EnsemblMetazoa"/>
</dbReference>
<feature type="signal peptide" evidence="7">
    <location>
        <begin position="1"/>
        <end position="21"/>
    </location>
</feature>
<dbReference type="InterPro" id="IPR010825">
    <property type="entry name" value="Turandot"/>
</dbReference>
<accession>B4PPU3</accession>
<evidence type="ECO:0000256" key="5">
    <source>
        <dbReference type="ARBA" id="ARBA00022729"/>
    </source>
</evidence>
<comment type="similarity">
    <text evidence="2">Belongs to the Turandot family.</text>
</comment>
<dbReference type="EMBL" id="CM000160">
    <property type="protein sequence ID" value="EDW96193.2"/>
    <property type="molecule type" value="Genomic_DNA"/>
</dbReference>
<sequence>MNFNMSMICFALLLIVTLCSAYSVQQRQADSLRVAEIIRTSQDENTKINRIQELLTIYNRMAPSLRPAERARLDKFISEHTQEVLIDGVPTQGGSRMKIIRKALTPAAK</sequence>
<keyword evidence="3" id="KW-0964">Secreted</keyword>
<proteinExistence type="inferred from homology"/>
<evidence type="ECO:0000256" key="4">
    <source>
        <dbReference type="ARBA" id="ARBA00022588"/>
    </source>
</evidence>
<dbReference type="GO" id="GO:0045087">
    <property type="term" value="P:innate immune response"/>
    <property type="evidence" value="ECO:0007669"/>
    <property type="project" value="UniProtKB-KW"/>
</dbReference>
<name>B4PPU3_DROYA</name>
<dbReference type="Proteomes" id="UP000002282">
    <property type="component" value="Chromosome 3R"/>
</dbReference>
<evidence type="ECO:0000313" key="8">
    <source>
        <dbReference type="EMBL" id="EDW96193.2"/>
    </source>
</evidence>
<keyword evidence="6" id="KW-0391">Immunity</keyword>
<dbReference type="OrthoDB" id="7861285at2759"/>
<protein>
    <submittedName>
        <fullName evidence="8">Uncharacterized protein</fullName>
    </submittedName>
</protein>
<evidence type="ECO:0000256" key="3">
    <source>
        <dbReference type="ARBA" id="ARBA00022525"/>
    </source>
</evidence>
<evidence type="ECO:0000256" key="1">
    <source>
        <dbReference type="ARBA" id="ARBA00004613"/>
    </source>
</evidence>
<keyword evidence="4" id="KW-0399">Innate immunity</keyword>
<dbReference type="AlphaFoldDB" id="B4PPU3"/>
<dbReference type="HOGENOM" id="CLU_152780_0_0_1"/>
<gene>
    <name evidence="8" type="primary">Dyak\GE18068</name>
    <name evidence="8" type="synonym">dyak_GLEANR_19355</name>
    <name evidence="8" type="synonym">GE18068</name>
    <name evidence="8" type="ORF">Dyak_GE18068</name>
</gene>
<reference evidence="8 9" key="1">
    <citation type="journal article" date="2007" name="Nature">
        <title>Evolution of genes and genomes on the Drosophila phylogeny.</title>
        <authorList>
            <consortium name="Drosophila 12 Genomes Consortium"/>
            <person name="Clark A.G."/>
            <person name="Eisen M.B."/>
            <person name="Smith D.R."/>
            <person name="Bergman C.M."/>
            <person name="Oliver B."/>
            <person name="Markow T.A."/>
            <person name="Kaufman T.C."/>
            <person name="Kellis M."/>
            <person name="Gelbart W."/>
            <person name="Iyer V.N."/>
            <person name="Pollard D.A."/>
            <person name="Sackton T.B."/>
            <person name="Larracuente A.M."/>
            <person name="Singh N.D."/>
            <person name="Abad J.P."/>
            <person name="Abt D.N."/>
            <person name="Adryan B."/>
            <person name="Aguade M."/>
            <person name="Akashi H."/>
            <person name="Anderson W.W."/>
            <person name="Aquadro C.F."/>
            <person name="Ardell D.H."/>
            <person name="Arguello R."/>
            <person name="Artieri C.G."/>
            <person name="Barbash D.A."/>
            <person name="Barker D."/>
            <person name="Barsanti P."/>
            <person name="Batterham P."/>
            <person name="Batzoglou S."/>
            <person name="Begun D."/>
            <person name="Bhutkar A."/>
            <person name="Blanco E."/>
            <person name="Bosak S.A."/>
            <person name="Bradley R.K."/>
            <person name="Brand A.D."/>
            <person name="Brent M.R."/>
            <person name="Brooks A.N."/>
            <person name="Brown R.H."/>
            <person name="Butlin R.K."/>
            <person name="Caggese C."/>
            <person name="Calvi B.R."/>
            <person name="Bernardo de Carvalho A."/>
            <person name="Caspi A."/>
            <person name="Castrezana S."/>
            <person name="Celniker S.E."/>
            <person name="Chang J.L."/>
            <person name="Chapple C."/>
            <person name="Chatterji S."/>
            <person name="Chinwalla A."/>
            <person name="Civetta A."/>
            <person name="Clifton S.W."/>
            <person name="Comeron J.M."/>
            <person name="Costello J.C."/>
            <person name="Coyne J.A."/>
            <person name="Daub J."/>
            <person name="David R.G."/>
            <person name="Delcher A.L."/>
            <person name="Delehaunty K."/>
            <person name="Do C.B."/>
            <person name="Ebling H."/>
            <person name="Edwards K."/>
            <person name="Eickbush T."/>
            <person name="Evans J.D."/>
            <person name="Filipski A."/>
            <person name="Findeiss S."/>
            <person name="Freyhult E."/>
            <person name="Fulton L."/>
            <person name="Fulton R."/>
            <person name="Garcia A.C."/>
            <person name="Gardiner A."/>
            <person name="Garfield D.A."/>
            <person name="Garvin B.E."/>
            <person name="Gibson G."/>
            <person name="Gilbert D."/>
            <person name="Gnerre S."/>
            <person name="Godfrey J."/>
            <person name="Good R."/>
            <person name="Gotea V."/>
            <person name="Gravely B."/>
            <person name="Greenberg A.J."/>
            <person name="Griffiths-Jones S."/>
            <person name="Gross S."/>
            <person name="Guigo R."/>
            <person name="Gustafson E.A."/>
            <person name="Haerty W."/>
            <person name="Hahn M.W."/>
            <person name="Halligan D.L."/>
            <person name="Halpern A.L."/>
            <person name="Halter G.M."/>
            <person name="Han M.V."/>
            <person name="Heger A."/>
            <person name="Hillier L."/>
            <person name="Hinrichs A.S."/>
            <person name="Holmes I."/>
            <person name="Hoskins R.A."/>
            <person name="Hubisz M.J."/>
            <person name="Hultmark D."/>
            <person name="Huntley M.A."/>
            <person name="Jaffe D.B."/>
            <person name="Jagadeeshan S."/>
            <person name="Jeck W.R."/>
            <person name="Johnson J."/>
            <person name="Jones C.D."/>
            <person name="Jordan W.C."/>
            <person name="Karpen G.H."/>
            <person name="Kataoka E."/>
            <person name="Keightley P.D."/>
            <person name="Kheradpour P."/>
            <person name="Kirkness E.F."/>
            <person name="Koerich L.B."/>
            <person name="Kristiansen K."/>
            <person name="Kudrna D."/>
            <person name="Kulathinal R.J."/>
            <person name="Kumar S."/>
            <person name="Kwok R."/>
            <person name="Lander E."/>
            <person name="Langley C.H."/>
            <person name="Lapoint R."/>
            <person name="Lazzaro B.P."/>
            <person name="Lee S.J."/>
            <person name="Levesque L."/>
            <person name="Li R."/>
            <person name="Lin C.F."/>
            <person name="Lin M.F."/>
            <person name="Lindblad-Toh K."/>
            <person name="Llopart A."/>
            <person name="Long M."/>
            <person name="Low L."/>
            <person name="Lozovsky E."/>
            <person name="Lu J."/>
            <person name="Luo M."/>
            <person name="Machado C.A."/>
            <person name="Makalowski W."/>
            <person name="Marzo M."/>
            <person name="Matsuda M."/>
            <person name="Matzkin L."/>
            <person name="McAllister B."/>
            <person name="McBride C.S."/>
            <person name="McKernan B."/>
            <person name="McKernan K."/>
            <person name="Mendez-Lago M."/>
            <person name="Minx P."/>
            <person name="Mollenhauer M.U."/>
            <person name="Montooth K."/>
            <person name="Mount S.M."/>
            <person name="Mu X."/>
            <person name="Myers E."/>
            <person name="Negre B."/>
            <person name="Newfeld S."/>
            <person name="Nielsen R."/>
            <person name="Noor M.A."/>
            <person name="O'Grady P."/>
            <person name="Pachter L."/>
            <person name="Papaceit M."/>
            <person name="Parisi M.J."/>
            <person name="Parisi M."/>
            <person name="Parts L."/>
            <person name="Pedersen J.S."/>
            <person name="Pesole G."/>
            <person name="Phillippy A.M."/>
            <person name="Ponting C.P."/>
            <person name="Pop M."/>
            <person name="Porcelli D."/>
            <person name="Powell J.R."/>
            <person name="Prohaska S."/>
            <person name="Pruitt K."/>
            <person name="Puig M."/>
            <person name="Quesneville H."/>
            <person name="Ram K.R."/>
            <person name="Rand D."/>
            <person name="Rasmussen M.D."/>
            <person name="Reed L.K."/>
            <person name="Reenan R."/>
            <person name="Reily A."/>
            <person name="Remington K.A."/>
            <person name="Rieger T.T."/>
            <person name="Ritchie M.G."/>
            <person name="Robin C."/>
            <person name="Rogers Y.H."/>
            <person name="Rohde C."/>
            <person name="Rozas J."/>
            <person name="Rubenfield M.J."/>
            <person name="Ruiz A."/>
            <person name="Russo S."/>
            <person name="Salzberg S.L."/>
            <person name="Sanchez-Gracia A."/>
            <person name="Saranga D.J."/>
            <person name="Sato H."/>
            <person name="Schaeffer S.W."/>
            <person name="Schatz M.C."/>
            <person name="Schlenke T."/>
            <person name="Schwartz R."/>
            <person name="Segarra C."/>
            <person name="Singh R.S."/>
            <person name="Sirot L."/>
            <person name="Sirota M."/>
            <person name="Sisneros N.B."/>
            <person name="Smith C.D."/>
            <person name="Smith T.F."/>
            <person name="Spieth J."/>
            <person name="Stage D.E."/>
            <person name="Stark A."/>
            <person name="Stephan W."/>
            <person name="Strausberg R.L."/>
            <person name="Strempel S."/>
            <person name="Sturgill D."/>
            <person name="Sutton G."/>
            <person name="Sutton G.G."/>
            <person name="Tao W."/>
            <person name="Teichmann S."/>
            <person name="Tobari Y.N."/>
            <person name="Tomimura Y."/>
            <person name="Tsolas J.M."/>
            <person name="Valente V.L."/>
            <person name="Venter E."/>
            <person name="Venter J.C."/>
            <person name="Vicario S."/>
            <person name="Vieira F.G."/>
            <person name="Vilella A.J."/>
            <person name="Villasante A."/>
            <person name="Walenz B."/>
            <person name="Wang J."/>
            <person name="Wasserman M."/>
            <person name="Watts T."/>
            <person name="Wilson D."/>
            <person name="Wilson R.K."/>
            <person name="Wing R.A."/>
            <person name="Wolfner M.F."/>
            <person name="Wong A."/>
            <person name="Wong G.K."/>
            <person name="Wu C.I."/>
            <person name="Wu G."/>
            <person name="Yamamoto D."/>
            <person name="Yang H.P."/>
            <person name="Yang S.P."/>
            <person name="Yorke J.A."/>
            <person name="Yoshida K."/>
            <person name="Zdobnov E."/>
            <person name="Zhang P."/>
            <person name="Zhang Y."/>
            <person name="Zimin A.V."/>
            <person name="Baldwin J."/>
            <person name="Abdouelleil A."/>
            <person name="Abdulkadir J."/>
            <person name="Abebe A."/>
            <person name="Abera B."/>
            <person name="Abreu J."/>
            <person name="Acer S.C."/>
            <person name="Aftuck L."/>
            <person name="Alexander A."/>
            <person name="An P."/>
            <person name="Anderson E."/>
            <person name="Anderson S."/>
            <person name="Arachi H."/>
            <person name="Azer M."/>
            <person name="Bachantsang P."/>
            <person name="Barry A."/>
            <person name="Bayul T."/>
            <person name="Berlin A."/>
            <person name="Bessette D."/>
            <person name="Bloom T."/>
            <person name="Blye J."/>
            <person name="Boguslavskiy L."/>
            <person name="Bonnet C."/>
            <person name="Boukhgalter B."/>
            <person name="Bourzgui I."/>
            <person name="Brown A."/>
            <person name="Cahill P."/>
            <person name="Channer S."/>
            <person name="Cheshatsang Y."/>
            <person name="Chuda L."/>
            <person name="Citroen M."/>
            <person name="Collymore A."/>
            <person name="Cooke P."/>
            <person name="Costello M."/>
            <person name="D'Aco K."/>
            <person name="Daza R."/>
            <person name="De Haan G."/>
            <person name="DeGray S."/>
            <person name="DeMaso C."/>
            <person name="Dhargay N."/>
            <person name="Dooley K."/>
            <person name="Dooley E."/>
            <person name="Doricent M."/>
            <person name="Dorje P."/>
            <person name="Dorjee K."/>
            <person name="Dupes A."/>
            <person name="Elong R."/>
            <person name="Falk J."/>
            <person name="Farina A."/>
            <person name="Faro S."/>
            <person name="Ferguson D."/>
            <person name="Fisher S."/>
            <person name="Foley C.D."/>
            <person name="Franke A."/>
            <person name="Friedrich D."/>
            <person name="Gadbois L."/>
            <person name="Gearin G."/>
            <person name="Gearin C.R."/>
            <person name="Giannoukos G."/>
            <person name="Goode T."/>
            <person name="Graham J."/>
            <person name="Grandbois E."/>
            <person name="Grewal S."/>
            <person name="Gyaltsen K."/>
            <person name="Hafez N."/>
            <person name="Hagos B."/>
            <person name="Hall J."/>
            <person name="Henson C."/>
            <person name="Hollinger A."/>
            <person name="Honan T."/>
            <person name="Huard M.D."/>
            <person name="Hughes L."/>
            <person name="Hurhula B."/>
            <person name="Husby M.E."/>
            <person name="Kamat A."/>
            <person name="Kanga B."/>
            <person name="Kashin S."/>
            <person name="Khazanovich D."/>
            <person name="Kisner P."/>
            <person name="Lance K."/>
            <person name="Lara M."/>
            <person name="Lee W."/>
            <person name="Lennon N."/>
            <person name="Letendre F."/>
            <person name="LeVine R."/>
            <person name="Lipovsky A."/>
            <person name="Liu X."/>
            <person name="Liu J."/>
            <person name="Liu S."/>
            <person name="Lokyitsang T."/>
            <person name="Lokyitsang Y."/>
            <person name="Lubonja R."/>
            <person name="Lui A."/>
            <person name="MacDonald P."/>
            <person name="Magnisalis V."/>
            <person name="Maru K."/>
            <person name="Matthews C."/>
            <person name="McCusker W."/>
            <person name="McDonough S."/>
            <person name="Mehta T."/>
            <person name="Meldrim J."/>
            <person name="Meneus L."/>
            <person name="Mihai O."/>
            <person name="Mihalev A."/>
            <person name="Mihova T."/>
            <person name="Mittelman R."/>
            <person name="Mlenga V."/>
            <person name="Montmayeur A."/>
            <person name="Mulrain L."/>
            <person name="Navidi A."/>
            <person name="Naylor J."/>
            <person name="Negash T."/>
            <person name="Nguyen T."/>
            <person name="Nguyen N."/>
            <person name="Nicol R."/>
            <person name="Norbu C."/>
            <person name="Norbu N."/>
            <person name="Novod N."/>
            <person name="O'Neill B."/>
            <person name="Osman S."/>
            <person name="Markiewicz E."/>
            <person name="Oyono O.L."/>
            <person name="Patti C."/>
            <person name="Phunkhang P."/>
            <person name="Pierre F."/>
            <person name="Priest M."/>
            <person name="Raghuraman S."/>
            <person name="Rege F."/>
            <person name="Reyes R."/>
            <person name="Rise C."/>
            <person name="Rogov P."/>
            <person name="Ross K."/>
            <person name="Ryan E."/>
            <person name="Settipalli S."/>
            <person name="Shea T."/>
            <person name="Sherpa N."/>
            <person name="Shi L."/>
            <person name="Shih D."/>
            <person name="Sparrow T."/>
            <person name="Spaulding J."/>
            <person name="Stalker J."/>
            <person name="Stange-Thomann N."/>
            <person name="Stavropoulos S."/>
            <person name="Stone C."/>
            <person name="Strader C."/>
            <person name="Tesfaye S."/>
            <person name="Thomson T."/>
            <person name="Thoulutsang Y."/>
            <person name="Thoulutsang D."/>
            <person name="Topham K."/>
            <person name="Topping I."/>
            <person name="Tsamla T."/>
            <person name="Vassiliev H."/>
            <person name="Vo A."/>
            <person name="Wangchuk T."/>
            <person name="Wangdi T."/>
            <person name="Weiand M."/>
            <person name="Wilkinson J."/>
            <person name="Wilson A."/>
            <person name="Yadav S."/>
            <person name="Young G."/>
            <person name="Yu Q."/>
            <person name="Zembek L."/>
            <person name="Zhong D."/>
            <person name="Zimmer A."/>
            <person name="Zwirko Z."/>
            <person name="Jaffe D.B."/>
            <person name="Alvarez P."/>
            <person name="Brockman W."/>
            <person name="Butler J."/>
            <person name="Chin C."/>
            <person name="Gnerre S."/>
            <person name="Grabherr M."/>
            <person name="Kleber M."/>
            <person name="Mauceli E."/>
            <person name="MacCallum I."/>
        </authorList>
    </citation>
    <scope>NUCLEOTIDE SEQUENCE [LARGE SCALE GENOMIC DNA]</scope>
    <source>
        <strain evidence="9">Tai18E2 / Tucson 14021-0261.01</strain>
    </source>
</reference>
<dbReference type="GO" id="GO:0034644">
    <property type="term" value="P:cellular response to UV"/>
    <property type="evidence" value="ECO:0007669"/>
    <property type="project" value="EnsemblMetazoa"/>
</dbReference>
<evidence type="ECO:0000256" key="7">
    <source>
        <dbReference type="SAM" id="SignalP"/>
    </source>
</evidence>